<evidence type="ECO:0000256" key="9">
    <source>
        <dbReference type="ARBA" id="ARBA00022741"/>
    </source>
</evidence>
<keyword evidence="8" id="KW-0479">Metal-binding</keyword>
<dbReference type="SFLD" id="SFLDS00029">
    <property type="entry name" value="Radical_SAM"/>
    <property type="match status" value="1"/>
</dbReference>
<evidence type="ECO:0000256" key="11">
    <source>
        <dbReference type="ARBA" id="ARBA00023014"/>
    </source>
</evidence>
<reference evidence="18" key="1">
    <citation type="submission" date="2025-08" db="UniProtKB">
        <authorList>
            <consortium name="RefSeq"/>
        </authorList>
    </citation>
    <scope>IDENTIFICATION</scope>
    <source>
        <tissue evidence="18">Whole Larva</tissue>
    </source>
</reference>
<keyword evidence="14" id="KW-0456">Lyase</keyword>
<dbReference type="NCBIfam" id="TIGR00581">
    <property type="entry name" value="moaC"/>
    <property type="match status" value="1"/>
</dbReference>
<evidence type="ECO:0000256" key="1">
    <source>
        <dbReference type="ARBA" id="ARBA00001637"/>
    </source>
</evidence>
<dbReference type="CDD" id="cd21117">
    <property type="entry name" value="Twitch_MoaA"/>
    <property type="match status" value="1"/>
</dbReference>
<dbReference type="HAMAP" id="MF_01225_B">
    <property type="entry name" value="MoaA_B"/>
    <property type="match status" value="1"/>
</dbReference>
<keyword evidence="17" id="KW-1185">Reference proteome</keyword>
<proteinExistence type="inferred from homology"/>
<evidence type="ECO:0000313" key="17">
    <source>
        <dbReference type="Proteomes" id="UP000695000"/>
    </source>
</evidence>
<keyword evidence="7" id="KW-0949">S-adenosyl-L-methionine</keyword>
<dbReference type="Gene3D" id="3.20.20.70">
    <property type="entry name" value="Aldolase class I"/>
    <property type="match status" value="1"/>
</dbReference>
<keyword evidence="12" id="KW-0342">GTP-binding</keyword>
<dbReference type="InterPro" id="IPR002820">
    <property type="entry name" value="Mopterin_CF_biosynth-C_dom"/>
</dbReference>
<dbReference type="InterPro" id="IPR007197">
    <property type="entry name" value="rSAM"/>
</dbReference>
<protein>
    <submittedName>
        <fullName evidence="18">Molybdenum cofactor biosynthesis protein 1 isoform X1</fullName>
    </submittedName>
</protein>
<comment type="similarity">
    <text evidence="5">In the N-terminal section; belongs to the radical SAM superfamily. MoaA family.</text>
</comment>
<evidence type="ECO:0000256" key="7">
    <source>
        <dbReference type="ARBA" id="ARBA00022691"/>
    </source>
</evidence>
<dbReference type="PANTHER" id="PTHR22960">
    <property type="entry name" value="MOLYBDOPTERIN COFACTOR SYNTHESIS PROTEIN A"/>
    <property type="match status" value="1"/>
</dbReference>
<dbReference type="Pfam" id="PF06463">
    <property type="entry name" value="Mob_synth_C"/>
    <property type="match status" value="1"/>
</dbReference>
<evidence type="ECO:0000256" key="13">
    <source>
        <dbReference type="ARBA" id="ARBA00023150"/>
    </source>
</evidence>
<dbReference type="CDD" id="cd01420">
    <property type="entry name" value="MoaC_PE"/>
    <property type="match status" value="1"/>
</dbReference>
<evidence type="ECO:0000256" key="5">
    <source>
        <dbReference type="ARBA" id="ARBA00009862"/>
    </source>
</evidence>
<keyword evidence="13" id="KW-0501">Molybdenum cofactor biosynthesis</keyword>
<evidence type="ECO:0000313" key="18">
    <source>
        <dbReference type="RefSeq" id="XP_017781297.1"/>
    </source>
</evidence>
<evidence type="ECO:0000256" key="6">
    <source>
        <dbReference type="ARBA" id="ARBA00022485"/>
    </source>
</evidence>
<comment type="cofactor">
    <cofactor evidence="2">
        <name>[4Fe-4S] cluster</name>
        <dbReference type="ChEBI" id="CHEBI:49883"/>
    </cofactor>
</comment>
<dbReference type="InterPro" id="IPR013785">
    <property type="entry name" value="Aldolase_TIM"/>
</dbReference>
<dbReference type="InterPro" id="IPR058240">
    <property type="entry name" value="rSAM_sf"/>
</dbReference>
<comment type="catalytic activity">
    <reaction evidence="15">
        <text>GTP + AH2 + S-adenosyl-L-methionine = (8S)-3',8-cyclo-7,8-dihydroguanosine 5'-triphosphate + 5'-deoxyadenosine + L-methionine + A + H(+)</text>
        <dbReference type="Rhea" id="RHEA:49576"/>
        <dbReference type="ChEBI" id="CHEBI:13193"/>
        <dbReference type="ChEBI" id="CHEBI:15378"/>
        <dbReference type="ChEBI" id="CHEBI:17319"/>
        <dbReference type="ChEBI" id="CHEBI:17499"/>
        <dbReference type="ChEBI" id="CHEBI:37565"/>
        <dbReference type="ChEBI" id="CHEBI:57844"/>
        <dbReference type="ChEBI" id="CHEBI:59789"/>
        <dbReference type="ChEBI" id="CHEBI:131766"/>
        <dbReference type="EC" id="4.1.99.22"/>
    </reaction>
</comment>
<dbReference type="SMART" id="SM00729">
    <property type="entry name" value="Elp3"/>
    <property type="match status" value="1"/>
</dbReference>
<gene>
    <name evidence="18" type="primary">LOC108566091</name>
</gene>
<comment type="pathway">
    <text evidence="3">Cofactor biosynthesis; molybdopterin biosynthesis.</text>
</comment>
<evidence type="ECO:0000256" key="10">
    <source>
        <dbReference type="ARBA" id="ARBA00023004"/>
    </source>
</evidence>
<dbReference type="NCBIfam" id="NF001199">
    <property type="entry name" value="PRK00164.2-1"/>
    <property type="match status" value="1"/>
</dbReference>
<dbReference type="SFLD" id="SFLDG01383">
    <property type="entry name" value="cyclic_pyranopterin_phosphate"/>
    <property type="match status" value="1"/>
</dbReference>
<sequence>MMLRPKFSSLSMIYRNYGAGTQKFATGAKKEPLPSLSDTFGRFHSYLRISLTERCNLRCQYCMPAEGVALSPKSELLTTEEIARIARLFVANGVDKIRLTGGEPTVRRDLIDIIASLKSIEGLETVAMTTNGLVLTRQLVALQRAGLDIINVSLDTLSADKFERITRRKGWDRVMMGIDLGVQLGFNPVKINCVVMKGFNDNEICDFVRLTEEKNVDVRFIEYMPFSGNKWEMEKMVSYKEMVEKIRKRWPDFHALRNGPNDTSKAWKVPGAMGQVGFITSMSEHFCGSCNRLRITADGNLKVCLFGNTEVSLRDAMRAGSSDDDLTALISAAVKRKKKQHAAEPRNLSHLFQRPSMNSVRFYSTRKLSHVDDDGKAKMVDVGGKRVSARTATAMATVKLTFELTKLIRENGLKKGDVLSVAQLAGIVGAKRTSELIPLCHNIVLNSIKVSASLDEGGQCIVLNSVVSCDGKTGVEMEALTAVSVAALTVYDMCKAISHDITISNIMLTGKTGGRSGDYKREEINLRSYDTSPINTEQVTVGAV</sequence>
<dbReference type="HAMAP" id="MF_01224_B">
    <property type="entry name" value="MoaC_B"/>
    <property type="match status" value="1"/>
</dbReference>
<dbReference type="PANTHER" id="PTHR22960:SF0">
    <property type="entry name" value="MOLYBDENUM COFACTOR BIOSYNTHESIS PROTEIN 1"/>
    <property type="match status" value="1"/>
</dbReference>
<evidence type="ECO:0000256" key="15">
    <source>
        <dbReference type="ARBA" id="ARBA00048697"/>
    </source>
</evidence>
<feature type="domain" description="Radical SAM core" evidence="16">
    <location>
        <begin position="39"/>
        <end position="252"/>
    </location>
</feature>
<keyword evidence="6" id="KW-0004">4Fe-4S</keyword>
<dbReference type="Pfam" id="PF04055">
    <property type="entry name" value="Radical_SAM"/>
    <property type="match status" value="1"/>
</dbReference>
<comment type="similarity">
    <text evidence="4">In the C-terminal section; belongs to the MoaC family.</text>
</comment>
<dbReference type="InterPro" id="IPR023045">
    <property type="entry name" value="MoaC"/>
</dbReference>
<dbReference type="NCBIfam" id="TIGR02666">
    <property type="entry name" value="moaA"/>
    <property type="match status" value="1"/>
</dbReference>
<evidence type="ECO:0000256" key="14">
    <source>
        <dbReference type="ARBA" id="ARBA00023239"/>
    </source>
</evidence>
<evidence type="ECO:0000259" key="16">
    <source>
        <dbReference type="PROSITE" id="PS51918"/>
    </source>
</evidence>
<evidence type="ECO:0000256" key="8">
    <source>
        <dbReference type="ARBA" id="ARBA00022723"/>
    </source>
</evidence>
<dbReference type="InterPro" id="IPR040064">
    <property type="entry name" value="MoaA-like"/>
</dbReference>
<dbReference type="InterPro" id="IPR010505">
    <property type="entry name" value="MoaA_twitch"/>
</dbReference>
<dbReference type="PROSITE" id="PS51918">
    <property type="entry name" value="RADICAL_SAM"/>
    <property type="match status" value="1"/>
</dbReference>
<dbReference type="SUPFAM" id="SSF102114">
    <property type="entry name" value="Radical SAM enzymes"/>
    <property type="match status" value="1"/>
</dbReference>
<dbReference type="SUPFAM" id="SSF55040">
    <property type="entry name" value="Molybdenum cofactor biosynthesis protein C, MoaC"/>
    <property type="match status" value="1"/>
</dbReference>
<organism evidence="17 18">
    <name type="scientific">Nicrophorus vespilloides</name>
    <name type="common">Boreal carrion beetle</name>
    <dbReference type="NCBI Taxonomy" id="110193"/>
    <lineage>
        <taxon>Eukaryota</taxon>
        <taxon>Metazoa</taxon>
        <taxon>Ecdysozoa</taxon>
        <taxon>Arthropoda</taxon>
        <taxon>Hexapoda</taxon>
        <taxon>Insecta</taxon>
        <taxon>Pterygota</taxon>
        <taxon>Neoptera</taxon>
        <taxon>Endopterygota</taxon>
        <taxon>Coleoptera</taxon>
        <taxon>Polyphaga</taxon>
        <taxon>Staphyliniformia</taxon>
        <taxon>Silphidae</taxon>
        <taxon>Nicrophorinae</taxon>
        <taxon>Nicrophorus</taxon>
    </lineage>
</organism>
<dbReference type="SFLD" id="SFLDG01067">
    <property type="entry name" value="SPASM/twitch_domain_containing"/>
    <property type="match status" value="1"/>
</dbReference>
<keyword evidence="11" id="KW-0411">Iron-sulfur</keyword>
<dbReference type="PROSITE" id="PS01305">
    <property type="entry name" value="MOAA_NIFB_PQQE"/>
    <property type="match status" value="1"/>
</dbReference>
<dbReference type="Proteomes" id="UP000695000">
    <property type="component" value="Unplaced"/>
</dbReference>
<dbReference type="InterPro" id="IPR006638">
    <property type="entry name" value="Elp3/MiaA/NifB-like_rSAM"/>
</dbReference>
<evidence type="ECO:0000256" key="2">
    <source>
        <dbReference type="ARBA" id="ARBA00001966"/>
    </source>
</evidence>
<evidence type="ECO:0000256" key="4">
    <source>
        <dbReference type="ARBA" id="ARBA00008484"/>
    </source>
</evidence>
<dbReference type="InterPro" id="IPR050105">
    <property type="entry name" value="MoCo_biosynth_MoaA/MoaC"/>
</dbReference>
<name>A0ABM1N397_NICVS</name>
<dbReference type="GeneID" id="108566091"/>
<dbReference type="CDD" id="cd01335">
    <property type="entry name" value="Radical_SAM"/>
    <property type="match status" value="1"/>
</dbReference>
<dbReference type="Gene3D" id="3.30.70.640">
    <property type="entry name" value="Molybdopterin cofactor biosynthesis C (MoaC) domain"/>
    <property type="match status" value="1"/>
</dbReference>
<comment type="catalytic activity">
    <reaction evidence="1">
        <text>(8S)-3',8-cyclo-7,8-dihydroguanosine 5'-triphosphate = cyclic pyranopterin phosphate + diphosphate</text>
        <dbReference type="Rhea" id="RHEA:49580"/>
        <dbReference type="ChEBI" id="CHEBI:33019"/>
        <dbReference type="ChEBI" id="CHEBI:59648"/>
        <dbReference type="ChEBI" id="CHEBI:131766"/>
        <dbReference type="EC" id="4.6.1.17"/>
    </reaction>
</comment>
<dbReference type="NCBIfam" id="NF006870">
    <property type="entry name" value="PRK09364.1"/>
    <property type="match status" value="1"/>
</dbReference>
<dbReference type="RefSeq" id="XP_017781297.1">
    <property type="nucleotide sequence ID" value="XM_017925808.1"/>
</dbReference>
<dbReference type="SFLD" id="SFLDG01386">
    <property type="entry name" value="main_SPASM_domain-containing"/>
    <property type="match status" value="1"/>
</dbReference>
<evidence type="ECO:0000256" key="3">
    <source>
        <dbReference type="ARBA" id="ARBA00005046"/>
    </source>
</evidence>
<dbReference type="InterPro" id="IPR013483">
    <property type="entry name" value="MoaA"/>
</dbReference>
<keyword evidence="9" id="KW-0547">Nucleotide-binding</keyword>
<dbReference type="InterPro" id="IPR000385">
    <property type="entry name" value="MoaA_NifB_PqqE_Fe-S-bd_CS"/>
</dbReference>
<dbReference type="InterPro" id="IPR036522">
    <property type="entry name" value="MoaC_sf"/>
</dbReference>
<keyword evidence="10" id="KW-0408">Iron</keyword>
<dbReference type="Pfam" id="PF01967">
    <property type="entry name" value="MoaC"/>
    <property type="match status" value="1"/>
</dbReference>
<accession>A0ABM1N397</accession>
<dbReference type="InterPro" id="IPR047594">
    <property type="entry name" value="MoaC_bact/euk"/>
</dbReference>
<evidence type="ECO:0000256" key="12">
    <source>
        <dbReference type="ARBA" id="ARBA00023134"/>
    </source>
</evidence>